<dbReference type="PROSITE" id="PS50011">
    <property type="entry name" value="PROTEIN_KINASE_DOM"/>
    <property type="match status" value="1"/>
</dbReference>
<evidence type="ECO:0000313" key="7">
    <source>
        <dbReference type="Proteomes" id="UP001498398"/>
    </source>
</evidence>
<organism evidence="6 7">
    <name type="scientific">Marasmiellus scandens</name>
    <dbReference type="NCBI Taxonomy" id="2682957"/>
    <lineage>
        <taxon>Eukaryota</taxon>
        <taxon>Fungi</taxon>
        <taxon>Dikarya</taxon>
        <taxon>Basidiomycota</taxon>
        <taxon>Agaricomycotina</taxon>
        <taxon>Agaricomycetes</taxon>
        <taxon>Agaricomycetidae</taxon>
        <taxon>Agaricales</taxon>
        <taxon>Marasmiineae</taxon>
        <taxon>Omphalotaceae</taxon>
        <taxon>Marasmiellus</taxon>
    </lineage>
</organism>
<sequence length="743" mass="83131">MSSPNFLGRAREDPKQIGNWKLGRTLGQGAHGRVRIARNAKTGQMAAIKIIPKTYFSSQANSLEDADLEARKHELAMQREVVLLKLIDHPNIMRLYDVWDLPEELYLVLEYVQGGELFDYLCENGALSTAEALSYFQQIILAIDYCHRFNIAHRDLKPENILLDSDFNIKIADFGLAAFQSDQLLHSACGSPHYTAPEVLIGDGYDGIVADVWSCGIILYALLVGRLPFEADELEDLLAKICDGHVDMPSHLDPLARDLITRMLQTDSELRITLVEVQNHPFFLSRPLNASSQPALSLEQIARPLKSREDVDPELFRNLCTLWTDTYEEDLLDSLTNSEENWQKGVYHLLFEYRRKRLEERKKQDQLICAEKNRKKEARRLARKMALARHPSTEYELRPSPSSLPPRAGPPTPRRARTGRIPHDASDESLASNVPSSQPPIQSFLVRLSEHSPDADASPSLCSPGDVVSPSLALMQEIMGGGDVGIKLLSTARTTASPTSERAQKTPFGHSSANVNSIRPLNVRCKYRPRRPTIDTTFLGKENEEDDFLVVDAVPRSADGSRRPSKLRRKHDSHSASPASTLLSPRSARSSLLTPTSGPRASWFANVFKFAKPSAHTLRSTHAVQTTRNECRRLLMAMNVRVSVEDGEGLGMLRCRLEDARDSTGKTKSLKFRVDIQRSTTSQYDGDLFLILVHEKGPMETFKSIYRGLKADWTLDVLGSKTPDQVAINGSLGGRFRSYNVVS</sequence>
<dbReference type="EMBL" id="JBANRG010000005">
    <property type="protein sequence ID" value="KAK7466416.1"/>
    <property type="molecule type" value="Genomic_DNA"/>
</dbReference>
<feature type="compositionally biased region" description="Basic residues" evidence="4">
    <location>
        <begin position="563"/>
        <end position="572"/>
    </location>
</feature>
<reference evidence="6 7" key="1">
    <citation type="submission" date="2024-01" db="EMBL/GenBank/DDBJ databases">
        <title>A draft genome for the cacao thread blight pathogen Marasmiellus scandens.</title>
        <authorList>
            <person name="Baruah I.K."/>
            <person name="Leung J."/>
            <person name="Bukari Y."/>
            <person name="Amoako-Attah I."/>
            <person name="Meinhardt L.W."/>
            <person name="Bailey B.A."/>
            <person name="Cohen S.P."/>
        </authorList>
    </citation>
    <scope>NUCLEOTIDE SEQUENCE [LARGE SCALE GENOMIC DNA]</scope>
    <source>
        <strain evidence="6 7">GH-19</strain>
    </source>
</reference>
<dbReference type="EC" id="2.7.11.1" evidence="6"/>
<keyword evidence="7" id="KW-1185">Reference proteome</keyword>
<feature type="domain" description="Protein kinase" evidence="5">
    <location>
        <begin position="20"/>
        <end position="283"/>
    </location>
</feature>
<evidence type="ECO:0000256" key="4">
    <source>
        <dbReference type="SAM" id="MobiDB-lite"/>
    </source>
</evidence>
<dbReference type="PROSITE" id="PS00107">
    <property type="entry name" value="PROTEIN_KINASE_ATP"/>
    <property type="match status" value="1"/>
</dbReference>
<keyword evidence="2 3" id="KW-0067">ATP-binding</keyword>
<dbReference type="PROSITE" id="PS00108">
    <property type="entry name" value="PROTEIN_KINASE_ST"/>
    <property type="match status" value="1"/>
</dbReference>
<dbReference type="InterPro" id="IPR008271">
    <property type="entry name" value="Ser/Thr_kinase_AS"/>
</dbReference>
<feature type="region of interest" description="Disordered" evidence="4">
    <location>
        <begin position="555"/>
        <end position="596"/>
    </location>
</feature>
<dbReference type="Pfam" id="PF00069">
    <property type="entry name" value="Pkinase"/>
    <property type="match status" value="1"/>
</dbReference>
<feature type="region of interest" description="Disordered" evidence="4">
    <location>
        <begin position="380"/>
        <end position="439"/>
    </location>
</feature>
<name>A0ABR1JSU9_9AGAR</name>
<comment type="caution">
    <text evidence="6">The sequence shown here is derived from an EMBL/GenBank/DDBJ whole genome shotgun (WGS) entry which is preliminary data.</text>
</comment>
<evidence type="ECO:0000256" key="3">
    <source>
        <dbReference type="PROSITE-ProRule" id="PRU10141"/>
    </source>
</evidence>
<gene>
    <name evidence="6" type="primary">GIN4_1</name>
    <name evidence="6" type="ORF">VKT23_005138</name>
</gene>
<evidence type="ECO:0000259" key="5">
    <source>
        <dbReference type="PROSITE" id="PS50011"/>
    </source>
</evidence>
<feature type="region of interest" description="Disordered" evidence="4">
    <location>
        <begin position="495"/>
        <end position="515"/>
    </location>
</feature>
<dbReference type="PANTHER" id="PTHR24346">
    <property type="entry name" value="MAP/MICROTUBULE AFFINITY-REGULATING KINASE"/>
    <property type="match status" value="1"/>
</dbReference>
<dbReference type="InterPro" id="IPR017441">
    <property type="entry name" value="Protein_kinase_ATP_BS"/>
</dbReference>
<dbReference type="GO" id="GO:0004674">
    <property type="term" value="F:protein serine/threonine kinase activity"/>
    <property type="evidence" value="ECO:0007669"/>
    <property type="project" value="UniProtKB-EC"/>
</dbReference>
<accession>A0ABR1JSU9</accession>
<dbReference type="InterPro" id="IPR011009">
    <property type="entry name" value="Kinase-like_dom_sf"/>
</dbReference>
<dbReference type="SUPFAM" id="SSF56112">
    <property type="entry name" value="Protein kinase-like (PK-like)"/>
    <property type="match status" value="1"/>
</dbReference>
<evidence type="ECO:0000256" key="1">
    <source>
        <dbReference type="ARBA" id="ARBA00022741"/>
    </source>
</evidence>
<dbReference type="Proteomes" id="UP001498398">
    <property type="component" value="Unassembled WGS sequence"/>
</dbReference>
<keyword evidence="1 3" id="KW-0547">Nucleotide-binding</keyword>
<keyword evidence="6" id="KW-0808">Transferase</keyword>
<dbReference type="Gene3D" id="1.10.510.10">
    <property type="entry name" value="Transferase(Phosphotransferase) domain 1"/>
    <property type="match status" value="1"/>
</dbReference>
<dbReference type="PANTHER" id="PTHR24346:SF110">
    <property type="entry name" value="NON-SPECIFIC SERINE_THREONINE PROTEIN KINASE"/>
    <property type="match status" value="1"/>
</dbReference>
<dbReference type="SMART" id="SM00220">
    <property type="entry name" value="S_TKc"/>
    <property type="match status" value="1"/>
</dbReference>
<evidence type="ECO:0000256" key="2">
    <source>
        <dbReference type="ARBA" id="ARBA00022840"/>
    </source>
</evidence>
<feature type="compositionally biased region" description="Pro residues" evidence="4">
    <location>
        <begin position="402"/>
        <end position="413"/>
    </location>
</feature>
<keyword evidence="6" id="KW-0418">Kinase</keyword>
<feature type="compositionally biased region" description="Low complexity" evidence="4">
    <location>
        <begin position="579"/>
        <end position="595"/>
    </location>
</feature>
<dbReference type="InterPro" id="IPR000719">
    <property type="entry name" value="Prot_kinase_dom"/>
</dbReference>
<proteinExistence type="predicted"/>
<protein>
    <submittedName>
        <fullName evidence="6">Serine/threonine-protein kinase gin4</fullName>
        <ecNumber evidence="6">2.7.11.1</ecNumber>
    </submittedName>
</protein>
<evidence type="ECO:0000313" key="6">
    <source>
        <dbReference type="EMBL" id="KAK7466416.1"/>
    </source>
</evidence>
<feature type="binding site" evidence="3">
    <location>
        <position position="49"/>
    </location>
    <ligand>
        <name>ATP</name>
        <dbReference type="ChEBI" id="CHEBI:30616"/>
    </ligand>
</feature>
<feature type="compositionally biased region" description="Polar residues" evidence="4">
    <location>
        <begin position="429"/>
        <end position="439"/>
    </location>
</feature>